<accession>A0A317WNQ9</accession>
<keyword evidence="2 3" id="KW-0802">TPR repeat</keyword>
<evidence type="ECO:0000256" key="2">
    <source>
        <dbReference type="ARBA" id="ARBA00022803"/>
    </source>
</evidence>
<organism evidence="5 6">
    <name type="scientific">Aspergillus sclerotioniger CBS 115572</name>
    <dbReference type="NCBI Taxonomy" id="1450535"/>
    <lineage>
        <taxon>Eukaryota</taxon>
        <taxon>Fungi</taxon>
        <taxon>Dikarya</taxon>
        <taxon>Ascomycota</taxon>
        <taxon>Pezizomycotina</taxon>
        <taxon>Eurotiomycetes</taxon>
        <taxon>Eurotiomycetidae</taxon>
        <taxon>Eurotiales</taxon>
        <taxon>Aspergillaceae</taxon>
        <taxon>Aspergillus</taxon>
        <taxon>Aspergillus subgen. Circumdati</taxon>
    </lineage>
</organism>
<reference evidence="5 6" key="1">
    <citation type="submission" date="2016-12" db="EMBL/GenBank/DDBJ databases">
        <title>The genomes of Aspergillus section Nigri reveals drivers in fungal speciation.</title>
        <authorList>
            <consortium name="DOE Joint Genome Institute"/>
            <person name="Vesth T.C."/>
            <person name="Nybo J."/>
            <person name="Theobald S."/>
            <person name="Brandl J."/>
            <person name="Frisvad J.C."/>
            <person name="Nielsen K.F."/>
            <person name="Lyhne E.K."/>
            <person name="Kogle M.E."/>
            <person name="Kuo A."/>
            <person name="Riley R."/>
            <person name="Clum A."/>
            <person name="Nolan M."/>
            <person name="Lipzen A."/>
            <person name="Salamov A."/>
            <person name="Henrissat B."/>
            <person name="Wiebenga A."/>
            <person name="De Vries R.P."/>
            <person name="Grigoriev I.V."/>
            <person name="Mortensen U.H."/>
            <person name="Andersen M.R."/>
            <person name="Baker S.E."/>
        </authorList>
    </citation>
    <scope>NUCLEOTIDE SEQUENCE [LARGE SCALE GENOMIC DNA]</scope>
    <source>
        <strain evidence="5 6">CBS 115572</strain>
    </source>
</reference>
<keyword evidence="1" id="KW-0677">Repeat</keyword>
<dbReference type="SMART" id="SM00028">
    <property type="entry name" value="TPR"/>
    <property type="match status" value="11"/>
</dbReference>
<dbReference type="Proteomes" id="UP000246702">
    <property type="component" value="Unassembled WGS sequence"/>
</dbReference>
<sequence>MSSKSALKAVRTALDSKDFELAAEKAKAIVQRDPQIYHANVFLGLALDKLNKNGEAETAYLSAIRVKDNDKTAWQGLINLYEKQGAQKLEPYREAVIRLGQLFAESDDNKHRCQDLVDKYIGFAKRNGSRPQYKKALELQLPSCPLYDFLEGRIPHPAHTYLRLIEMTEAEEKEFINREIGERRTRLGAKIDQVTLEVKREAFKRSELEQLYRGIVDWSHDDQVRRTYEEKSLQRANDVLAVLPANEKDAKRAEVLQAAHDMVIIKHPFELAWKIVLEWQDIQNFSEWDRNFLDDFIEFFPEDGLTKLLKGFLASDLSPFPKEKEPKEPKETPKKDEETENDSESNELGVQDNLLLMVEGLEASSSSIVAHQVVGELYLSLEEYDSTVEVCRKGLRNIQDLVRRTGINMGNTTDSLNIMLANSLIYYQSPRHHPEAKRVFEEILNRKPKSTSCLLGIGLILKVDEDYSEAVNFLERALERDPSNIMVRGELSWCQALKGDLASGLDGLQDVLAELQDAPSENREFKSEILYRVGYCQWEIDPSPAARKDRTGAYASFLASIQSNMNFAPAYTSLGFYYADYKKDKTRARRCFHKAFELSASEIEAAERLAKAFADQRDWDLVEAVSQRVVDSGKAKPAPGSKRRGYSWPYAALGTVQINKQQYPKSIVSFQAALRISPNDYHSWVGLGESYHHSGRFIASTKAFEHAQQLEDALSSSEKEQIWFARYMLANVKRELGEYDDAIARYENVLQVRPNEFGVAIALLQTLTESSWKSLDLGLYNDSIELARKAVLVAKSLALERVDVFNLWKGIGDACTLFSYVRSKAGRLPIKELQDLLATQLEPTALDILTEVDNIGQDYLDSLAPDENIDLTNQYLYAAILAFKRAIQVSLRDSHAQAVAWYNLGWAEYRAYRCLQTVSSAEGKKQSRKFLKAAMRCFKRAIELEAGNSEFWNALGVVTTSMSPKVAQHAFVRSLHLNDRSAQVWTNLGTLYLIHNDIQLANEAFTRAQSTDPDYSQAWVGQGFLALLFGDPQEARGLFEHSYDISNSSSRLSKKQYTMSLFDYLLSDSSLSNEISQMIQPFFALHQLSSQDPSDLPFVHISSLLAERIGEYTDAESSLRTVCTGMEAEYEITESASSLSRFAQANADIARVLLARHEFEEAAEKAETALMLSGEEDAEKFDPETNRKLRLSAHLTAGLAHYYMKSMDNAIDMFRDALQEADNAPEVVCLLAQVLWAKGGEEERAVARQQLFDCVEEHPEHIGAVTLLGAIALLDADKDAIEAVESDLQNMITRDDVEIHERAKLIKLRTGISTLGYTDTSGVPEEVRRVGEATAAVMRAPFEAQGWVVLASATQELYPAEMASKRALRSVPPQSNLDAVDLSTAYSQTGKASDAQRAIMVAPWKQSGWEELSHAVSTTN</sequence>
<evidence type="ECO:0000313" key="5">
    <source>
        <dbReference type="EMBL" id="PWY88013.1"/>
    </source>
</evidence>
<evidence type="ECO:0000256" key="3">
    <source>
        <dbReference type="PROSITE-ProRule" id="PRU00339"/>
    </source>
</evidence>
<name>A0A317WNQ9_9EURO</name>
<dbReference type="Gene3D" id="1.25.40.10">
    <property type="entry name" value="Tetratricopeptide repeat domain"/>
    <property type="match status" value="4"/>
</dbReference>
<dbReference type="Pfam" id="PF13432">
    <property type="entry name" value="TPR_16"/>
    <property type="match status" value="2"/>
</dbReference>
<evidence type="ECO:0000313" key="6">
    <source>
        <dbReference type="Proteomes" id="UP000246702"/>
    </source>
</evidence>
<dbReference type="InterPro" id="IPR019734">
    <property type="entry name" value="TPR_rpt"/>
</dbReference>
<dbReference type="PROSITE" id="PS50005">
    <property type="entry name" value="TPR"/>
    <property type="match status" value="4"/>
</dbReference>
<dbReference type="OrthoDB" id="421075at2759"/>
<dbReference type="InterPro" id="IPR039226">
    <property type="entry name" value="Ski3/TTC37"/>
</dbReference>
<gene>
    <name evidence="5" type="ORF">BO94DRAFT_516428</name>
</gene>
<proteinExistence type="predicted"/>
<dbReference type="GO" id="GO:0006401">
    <property type="term" value="P:RNA catabolic process"/>
    <property type="evidence" value="ECO:0007669"/>
    <property type="project" value="InterPro"/>
</dbReference>
<dbReference type="EMBL" id="MSFK01000013">
    <property type="protein sequence ID" value="PWY88013.1"/>
    <property type="molecule type" value="Genomic_DNA"/>
</dbReference>
<protein>
    <submittedName>
        <fullName evidence="5">TPR-like protein</fullName>
    </submittedName>
</protein>
<dbReference type="Pfam" id="PF18833">
    <property type="entry name" value="TPR_22"/>
    <property type="match status" value="1"/>
</dbReference>
<dbReference type="SUPFAM" id="SSF48452">
    <property type="entry name" value="TPR-like"/>
    <property type="match status" value="4"/>
</dbReference>
<dbReference type="STRING" id="1450535.A0A317WNQ9"/>
<feature type="repeat" description="TPR" evidence="3">
    <location>
        <begin position="982"/>
        <end position="1015"/>
    </location>
</feature>
<dbReference type="Pfam" id="PF13181">
    <property type="entry name" value="TPR_8"/>
    <property type="match status" value="2"/>
</dbReference>
<keyword evidence="6" id="KW-1185">Reference proteome</keyword>
<dbReference type="PANTHER" id="PTHR15704:SF7">
    <property type="entry name" value="SUPERKILLER COMPLEX PROTEIN 3"/>
    <property type="match status" value="1"/>
</dbReference>
<dbReference type="InterPro" id="IPR040962">
    <property type="entry name" value="TPR_22"/>
</dbReference>
<evidence type="ECO:0000256" key="4">
    <source>
        <dbReference type="SAM" id="MobiDB-lite"/>
    </source>
</evidence>
<feature type="repeat" description="TPR" evidence="3">
    <location>
        <begin position="647"/>
        <end position="680"/>
    </location>
</feature>
<dbReference type="GO" id="GO:0055087">
    <property type="term" value="C:Ski complex"/>
    <property type="evidence" value="ECO:0007669"/>
    <property type="project" value="InterPro"/>
</dbReference>
<feature type="repeat" description="TPR" evidence="3">
    <location>
        <begin position="723"/>
        <end position="756"/>
    </location>
</feature>
<dbReference type="InterPro" id="IPR011990">
    <property type="entry name" value="TPR-like_helical_dom_sf"/>
</dbReference>
<evidence type="ECO:0000256" key="1">
    <source>
        <dbReference type="ARBA" id="ARBA00022737"/>
    </source>
</evidence>
<feature type="compositionally biased region" description="Basic and acidic residues" evidence="4">
    <location>
        <begin position="321"/>
        <end position="337"/>
    </location>
</feature>
<feature type="region of interest" description="Disordered" evidence="4">
    <location>
        <begin position="319"/>
        <end position="347"/>
    </location>
</feature>
<dbReference type="RefSeq" id="XP_025467796.1">
    <property type="nucleotide sequence ID" value="XM_025609962.1"/>
</dbReference>
<feature type="repeat" description="TPR" evidence="3">
    <location>
        <begin position="451"/>
        <end position="484"/>
    </location>
</feature>
<dbReference type="GeneID" id="37112105"/>
<dbReference type="PANTHER" id="PTHR15704">
    <property type="entry name" value="SUPERKILLER 3 PROTEIN-RELATED"/>
    <property type="match status" value="1"/>
</dbReference>
<comment type="caution">
    <text evidence="5">The sequence shown here is derived from an EMBL/GenBank/DDBJ whole genome shotgun (WGS) entry which is preliminary data.</text>
</comment>